<accession>A0A5N5QS59</accession>
<dbReference type="InterPro" id="IPR055100">
    <property type="entry name" value="GNAT_LYC1-like"/>
</dbReference>
<keyword evidence="3" id="KW-1185">Reference proteome</keyword>
<organism evidence="2 3">
    <name type="scientific">Ceratobasidium theobromae</name>
    <dbReference type="NCBI Taxonomy" id="1582974"/>
    <lineage>
        <taxon>Eukaryota</taxon>
        <taxon>Fungi</taxon>
        <taxon>Dikarya</taxon>
        <taxon>Basidiomycota</taxon>
        <taxon>Agaricomycotina</taxon>
        <taxon>Agaricomycetes</taxon>
        <taxon>Cantharellales</taxon>
        <taxon>Ceratobasidiaceae</taxon>
        <taxon>Ceratobasidium</taxon>
    </lineage>
</organism>
<dbReference type="PANTHER" id="PTHR34815:SF2">
    <property type="entry name" value="N-ACETYLTRANSFERASE DOMAIN-CONTAINING PROTEIN"/>
    <property type="match status" value="1"/>
</dbReference>
<dbReference type="AlphaFoldDB" id="A0A5N5QS59"/>
<dbReference type="OrthoDB" id="2020070at2759"/>
<dbReference type="Gene3D" id="3.40.630.30">
    <property type="match status" value="1"/>
</dbReference>
<feature type="domain" description="LYC1 C-terminal" evidence="1">
    <location>
        <begin position="201"/>
        <end position="374"/>
    </location>
</feature>
<evidence type="ECO:0000259" key="1">
    <source>
        <dbReference type="Pfam" id="PF22998"/>
    </source>
</evidence>
<dbReference type="Pfam" id="PF22998">
    <property type="entry name" value="GNAT_LYC1-like"/>
    <property type="match status" value="1"/>
</dbReference>
<evidence type="ECO:0000313" key="3">
    <source>
        <dbReference type="Proteomes" id="UP000383932"/>
    </source>
</evidence>
<dbReference type="InterPro" id="IPR053013">
    <property type="entry name" value="LAT"/>
</dbReference>
<protein>
    <submittedName>
        <fullName evidence="2">Protein phosphatase 2 (Formerly 2A), catalytic subunit</fullName>
    </submittedName>
</protein>
<proteinExistence type="predicted"/>
<evidence type="ECO:0000313" key="2">
    <source>
        <dbReference type="EMBL" id="KAB5594006.1"/>
    </source>
</evidence>
<sequence>MVPLDKLELRPASQAQLVESRRLTSVQWAKWYSLEEYLQRLEYLETLDHASEGKLIVWVLVPNDDPETLDILSTCQTYQRDILVLPPGKSEAFSDIGYGIASVFTPEKYRRKGYAMRMMSLLHFALAKPGGVPTFPSEWGKGPPLRVKHPGLVSALYSGIGRYYSRCAPGGGTGWVIAGTTTSEWVVPDSPEKPDTGLKIHPEVQLLSMQEAISTVTADAPLFKLDFGSLRPSSKFHLAFQPTAGWCQYQMIRDQGCPLYVTSPPKIWGVRIQSGNETHFLVWTYRPRPDSARKLIVVSLRASPVTFLAMLSVIFYVARQEKHHLVEAWNLDEALVSVVRETGGRTYEREGQLPALKWYGPGEDTDVIWVGNNK</sequence>
<dbReference type="PANTHER" id="PTHR34815">
    <property type="entry name" value="LYSINE ACETYLTRANSFERASE"/>
    <property type="match status" value="1"/>
</dbReference>
<gene>
    <name evidence="2" type="ORF">CTheo_2607</name>
</gene>
<name>A0A5N5QS59_9AGAM</name>
<reference evidence="2 3" key="1">
    <citation type="journal article" date="2019" name="Fungal Biol. Biotechnol.">
        <title>Draft genome sequence of fastidious pathogen Ceratobasidium theobromae, which causes vascular-streak dieback in Theobroma cacao.</title>
        <authorList>
            <person name="Ali S.S."/>
            <person name="Asman A."/>
            <person name="Shao J."/>
            <person name="Firmansyah A.P."/>
            <person name="Susilo A.W."/>
            <person name="Rosmana A."/>
            <person name="McMahon P."/>
            <person name="Junaid M."/>
            <person name="Guest D."/>
            <person name="Kheng T.Y."/>
            <person name="Meinhardt L.W."/>
            <person name="Bailey B.A."/>
        </authorList>
    </citation>
    <scope>NUCLEOTIDE SEQUENCE [LARGE SCALE GENOMIC DNA]</scope>
    <source>
        <strain evidence="2 3">CT2</strain>
    </source>
</reference>
<dbReference type="EMBL" id="SSOP01000027">
    <property type="protein sequence ID" value="KAB5594006.1"/>
    <property type="molecule type" value="Genomic_DNA"/>
</dbReference>
<comment type="caution">
    <text evidence="2">The sequence shown here is derived from an EMBL/GenBank/DDBJ whole genome shotgun (WGS) entry which is preliminary data.</text>
</comment>
<dbReference type="Proteomes" id="UP000383932">
    <property type="component" value="Unassembled WGS sequence"/>
</dbReference>